<comment type="subcellular location">
    <subcellularLocation>
        <location evidence="1">Membrane</location>
        <topology evidence="1">Single-pass type I membrane protein</topology>
    </subcellularLocation>
</comment>
<dbReference type="Pfam" id="PF09240">
    <property type="entry name" value="IL6Ra-bind"/>
    <property type="match status" value="1"/>
</dbReference>
<keyword evidence="7" id="KW-0325">Glycoprotein</keyword>
<dbReference type="GO" id="GO:0004896">
    <property type="term" value="F:cytokine receptor activity"/>
    <property type="evidence" value="ECO:0007669"/>
    <property type="project" value="TreeGrafter"/>
</dbReference>
<evidence type="ECO:0000256" key="6">
    <source>
        <dbReference type="ARBA" id="ARBA00023170"/>
    </source>
</evidence>
<keyword evidence="2 8" id="KW-0812">Transmembrane</keyword>
<dbReference type="PANTHER" id="PTHR23037:SF46">
    <property type="entry name" value="INTERLEUKIN 5 RECEPTOR SUBUNIT ALPHA"/>
    <property type="match status" value="1"/>
</dbReference>
<dbReference type="SUPFAM" id="SSF49265">
    <property type="entry name" value="Fibronectin type III"/>
    <property type="match status" value="2"/>
</dbReference>
<sequence length="459" mass="52697">MMQTVSLLGFFALVVFSLLSLDMILLSSCLSPSLPSNSSQMNEGLPPPTQLRIEKTNSAFRLLLHWINPVLPNNLTTCTGCVYSKLEIKKVKKRSEYKLVNTTYTSRNIAVKPHESLQLRMCTFQRGIPCLRWSKPVSWTPTFAERTAVTNLSCVCLNLEEMTCHWQPGPKAPRNTTYRLYYWVKQDKMVGRGCTRYITQGKTHQACIFPCNDRTKYLLLINGSSSTMKIKPKSLIFEIEEYVKPAAPVGFNMSINNTELFLQWETPNNNLRLEYILHFYGSKVTWNVTVSNTFYYSLDCFERGVQKVCLQAKQEYYERLYSDLVCRNLPAVNLRKRKSKNLRSYIWVTACCIVPIMLVILLLRFWHSFVRLVWPDIPDPSRAFLTLKPSAKVDMKLGTDKSKKVNPLDAYSHIEVLSNDSKFCKEMQGGLEDKGLSVGSLLIPRTDIRANETIALRMD</sequence>
<feature type="signal peptide" evidence="9">
    <location>
        <begin position="1"/>
        <end position="29"/>
    </location>
</feature>
<feature type="chain" id="PRO_5034631715" description="Type I cytokine receptor cytokine-binding domain-containing protein" evidence="9">
    <location>
        <begin position="30"/>
        <end position="459"/>
    </location>
</feature>
<proteinExistence type="predicted"/>
<feature type="transmembrane region" description="Helical" evidence="8">
    <location>
        <begin position="345"/>
        <end position="366"/>
    </location>
</feature>
<evidence type="ECO:0000256" key="7">
    <source>
        <dbReference type="ARBA" id="ARBA00023180"/>
    </source>
</evidence>
<dbReference type="AlphaFoldDB" id="A0A8C4NFW8"/>
<evidence type="ECO:0000256" key="4">
    <source>
        <dbReference type="ARBA" id="ARBA00022989"/>
    </source>
</evidence>
<dbReference type="InterPro" id="IPR036116">
    <property type="entry name" value="FN3_sf"/>
</dbReference>
<keyword evidence="3 9" id="KW-0732">Signal</keyword>
<evidence type="ECO:0000313" key="11">
    <source>
        <dbReference type="Ensembl" id="ENSEBUP00000006141.1"/>
    </source>
</evidence>
<keyword evidence="4 8" id="KW-1133">Transmembrane helix</keyword>
<dbReference type="InterPro" id="IPR015321">
    <property type="entry name" value="TypeI_recpt_CBD"/>
</dbReference>
<dbReference type="Gene3D" id="2.60.40.10">
    <property type="entry name" value="Immunoglobulins"/>
    <property type="match status" value="1"/>
</dbReference>
<organism evidence="11 12">
    <name type="scientific">Eptatretus burgeri</name>
    <name type="common">Inshore hagfish</name>
    <dbReference type="NCBI Taxonomy" id="7764"/>
    <lineage>
        <taxon>Eukaryota</taxon>
        <taxon>Metazoa</taxon>
        <taxon>Chordata</taxon>
        <taxon>Craniata</taxon>
        <taxon>Vertebrata</taxon>
        <taxon>Cyclostomata</taxon>
        <taxon>Myxini</taxon>
        <taxon>Myxiniformes</taxon>
        <taxon>Myxinidae</taxon>
        <taxon>Eptatretinae</taxon>
        <taxon>Eptatretus</taxon>
    </lineage>
</organism>
<keyword evidence="5 8" id="KW-0472">Membrane</keyword>
<evidence type="ECO:0000256" key="9">
    <source>
        <dbReference type="SAM" id="SignalP"/>
    </source>
</evidence>
<dbReference type="PANTHER" id="PTHR23037">
    <property type="entry name" value="CYTOKINE RECEPTOR"/>
    <property type="match status" value="1"/>
</dbReference>
<dbReference type="Proteomes" id="UP000694388">
    <property type="component" value="Unplaced"/>
</dbReference>
<evidence type="ECO:0000256" key="8">
    <source>
        <dbReference type="SAM" id="Phobius"/>
    </source>
</evidence>
<dbReference type="InterPro" id="IPR013783">
    <property type="entry name" value="Ig-like_fold"/>
</dbReference>
<protein>
    <recommendedName>
        <fullName evidence="10">Type I cytokine receptor cytokine-binding domain-containing protein</fullName>
    </recommendedName>
</protein>
<evidence type="ECO:0000256" key="5">
    <source>
        <dbReference type="ARBA" id="ARBA00023136"/>
    </source>
</evidence>
<feature type="domain" description="Type I cytokine receptor cytokine-binding" evidence="10">
    <location>
        <begin position="151"/>
        <end position="240"/>
    </location>
</feature>
<evidence type="ECO:0000256" key="3">
    <source>
        <dbReference type="ARBA" id="ARBA00022729"/>
    </source>
</evidence>
<evidence type="ECO:0000256" key="1">
    <source>
        <dbReference type="ARBA" id="ARBA00004479"/>
    </source>
</evidence>
<evidence type="ECO:0000256" key="2">
    <source>
        <dbReference type="ARBA" id="ARBA00022692"/>
    </source>
</evidence>
<dbReference type="GO" id="GO:0009897">
    <property type="term" value="C:external side of plasma membrane"/>
    <property type="evidence" value="ECO:0007669"/>
    <property type="project" value="TreeGrafter"/>
</dbReference>
<reference evidence="11" key="1">
    <citation type="submission" date="2025-08" db="UniProtKB">
        <authorList>
            <consortium name="Ensembl"/>
        </authorList>
    </citation>
    <scope>IDENTIFICATION</scope>
</reference>
<accession>A0A8C4NFW8</accession>
<evidence type="ECO:0000259" key="10">
    <source>
        <dbReference type="Pfam" id="PF09240"/>
    </source>
</evidence>
<evidence type="ECO:0000313" key="12">
    <source>
        <dbReference type="Proteomes" id="UP000694388"/>
    </source>
</evidence>
<keyword evidence="6" id="KW-0675">Receptor</keyword>
<keyword evidence="12" id="KW-1185">Reference proteome</keyword>
<reference evidence="11" key="2">
    <citation type="submission" date="2025-09" db="UniProtKB">
        <authorList>
            <consortium name="Ensembl"/>
        </authorList>
    </citation>
    <scope>IDENTIFICATION</scope>
</reference>
<dbReference type="Ensembl" id="ENSEBUT00000006592.1">
    <property type="protein sequence ID" value="ENSEBUP00000006141.1"/>
    <property type="gene ID" value="ENSEBUG00000004091.1"/>
</dbReference>
<name>A0A8C4NFW8_EPTBU</name>